<dbReference type="GeneID" id="66903227"/>
<keyword evidence="5" id="KW-1185">Reference proteome</keyword>
<evidence type="ECO:0000256" key="1">
    <source>
        <dbReference type="SAM" id="MobiDB-lite"/>
    </source>
</evidence>
<dbReference type="EMBL" id="RBIZ01000003">
    <property type="protein sequence ID" value="RKR64473.1"/>
    <property type="molecule type" value="Genomic_DNA"/>
</dbReference>
<reference evidence="3 4" key="1">
    <citation type="submission" date="2018-06" db="EMBL/GenBank/DDBJ databases">
        <authorList>
            <consortium name="Pathogen Informatics"/>
            <person name="Doyle S."/>
        </authorList>
    </citation>
    <scope>NUCLEOTIDE SEQUENCE [LARGE SCALE GENOMIC DNA]</scope>
    <source>
        <strain evidence="3 4">NCTC11967</strain>
    </source>
</reference>
<reference evidence="2 5" key="2">
    <citation type="submission" date="2018-10" db="EMBL/GenBank/DDBJ databases">
        <title>Genomic Encyclopedia of Type Strains, Phase IV (KMG-IV): sequencing the most valuable type-strain genomes for metagenomic binning, comparative biology and taxonomic classification.</title>
        <authorList>
            <person name="Goeker M."/>
        </authorList>
    </citation>
    <scope>NUCLEOTIDE SEQUENCE [LARGE SCALE GENOMIC DNA]</scope>
    <source>
        <strain evidence="2 5">DSM 5079</strain>
    </source>
</reference>
<evidence type="ECO:0000313" key="4">
    <source>
        <dbReference type="Proteomes" id="UP000251313"/>
    </source>
</evidence>
<feature type="region of interest" description="Disordered" evidence="1">
    <location>
        <begin position="86"/>
        <end position="117"/>
    </location>
</feature>
<accession>A0AB38FTM9</accession>
<evidence type="ECO:0000313" key="5">
    <source>
        <dbReference type="Proteomes" id="UP000267341"/>
    </source>
</evidence>
<dbReference type="EMBL" id="UAVL01000001">
    <property type="protein sequence ID" value="SQA61094.1"/>
    <property type="molecule type" value="Genomic_DNA"/>
</dbReference>
<protein>
    <submittedName>
        <fullName evidence="3">Uncharacterized protein</fullName>
    </submittedName>
</protein>
<evidence type="ECO:0000313" key="3">
    <source>
        <dbReference type="EMBL" id="SQA61094.1"/>
    </source>
</evidence>
<dbReference type="AlphaFoldDB" id="A0AB38FTM9"/>
<name>A0AB38FTM9_9ENTR</name>
<sequence>MHNTKRNIFNILIPIILGSFATGAIADLPAGRYGYTAPEPTSTASSSVTEYKKNELKWHDENAGSPEFTEKRSMFGNFNQEETYTTRNGKVSVSGTSKFNPYTGEKEEESVSMGYDW</sequence>
<proteinExistence type="predicted"/>
<gene>
    <name evidence="2" type="ORF">C7387_1171</name>
    <name evidence="3" type="ORF">NCTC11967_01068</name>
</gene>
<evidence type="ECO:0000313" key="2">
    <source>
        <dbReference type="EMBL" id="RKR64473.1"/>
    </source>
</evidence>
<dbReference type="RefSeq" id="WP_038257475.1">
    <property type="nucleotide sequence ID" value="NZ_CABKQJ010000016.1"/>
</dbReference>
<organism evidence="3 4">
    <name type="scientific">Yokenella regensburgei</name>
    <dbReference type="NCBI Taxonomy" id="158877"/>
    <lineage>
        <taxon>Bacteria</taxon>
        <taxon>Pseudomonadati</taxon>
        <taxon>Pseudomonadota</taxon>
        <taxon>Gammaproteobacteria</taxon>
        <taxon>Enterobacterales</taxon>
        <taxon>Enterobacteriaceae</taxon>
        <taxon>Yokenella</taxon>
    </lineage>
</organism>
<feature type="compositionally biased region" description="Polar residues" evidence="1">
    <location>
        <begin position="86"/>
        <end position="100"/>
    </location>
</feature>
<comment type="caution">
    <text evidence="3">The sequence shown here is derived from an EMBL/GenBank/DDBJ whole genome shotgun (WGS) entry which is preliminary data.</text>
</comment>
<dbReference type="Proteomes" id="UP000251313">
    <property type="component" value="Unassembled WGS sequence"/>
</dbReference>
<dbReference type="Proteomes" id="UP000267341">
    <property type="component" value="Unassembled WGS sequence"/>
</dbReference>